<feature type="transmembrane region" description="Helical" evidence="1">
    <location>
        <begin position="30"/>
        <end position="58"/>
    </location>
</feature>
<dbReference type="RefSeq" id="WP_038500595.1">
    <property type="nucleotide sequence ID" value="NZ_CP006571.1"/>
</dbReference>
<evidence type="ECO:0000256" key="1">
    <source>
        <dbReference type="SAM" id="Phobius"/>
    </source>
</evidence>
<dbReference type="STRING" id="1229831.M832_04470"/>
<dbReference type="AlphaFoldDB" id="W8K0A4"/>
<dbReference type="HOGENOM" id="CLU_2153847_0_0_0"/>
<evidence type="ECO:0000313" key="2">
    <source>
        <dbReference type="EMBL" id="AHK63312.1"/>
    </source>
</evidence>
<name>W8K0A4_9CHLA</name>
<dbReference type="EMBL" id="CP006571">
    <property type="protein sequence ID" value="AHK63312.1"/>
    <property type="molecule type" value="Genomic_DNA"/>
</dbReference>
<reference evidence="2 3" key="1">
    <citation type="journal article" date="2014" name="Syst. Appl. Microbiol.">
        <title>Evidence for the existence of two new members of the family Chlamydiaceae and proposal of Chlamydia avium sp. nov. and Chlamydia gallinacea sp. nov.</title>
        <authorList>
            <person name="Sachse K."/>
            <person name="Laroucau K."/>
            <person name="Riege K."/>
            <person name="Wehner S."/>
            <person name="Dilcher M."/>
            <person name="Creasy H.H."/>
            <person name="Weidmann M."/>
            <person name="Myers G."/>
            <person name="Vorimore F."/>
            <person name="Vicari N."/>
            <person name="Magnino S."/>
            <person name="Liebler-Tenorio E."/>
            <person name="Ruettger A."/>
            <person name="Bavoil P.M."/>
            <person name="Hufert F.T."/>
            <person name="Rossello-Mora R."/>
            <person name="Marz M."/>
        </authorList>
    </citation>
    <scope>NUCLEOTIDE SEQUENCE [LARGE SCALE GENOMIC DNA]</scope>
    <source>
        <strain evidence="2 3">10DC88</strain>
    </source>
</reference>
<gene>
    <name evidence="2" type="ORF">M832_04470</name>
</gene>
<evidence type="ECO:0000313" key="3">
    <source>
        <dbReference type="Proteomes" id="UP000019433"/>
    </source>
</evidence>
<proteinExistence type="predicted"/>
<evidence type="ECO:0008006" key="4">
    <source>
        <dbReference type="Google" id="ProtNLM"/>
    </source>
</evidence>
<keyword evidence="1" id="KW-1133">Transmembrane helix</keyword>
<keyword evidence="1" id="KW-0812">Transmembrane</keyword>
<accession>W8K0A4</accession>
<feature type="transmembrane region" description="Helical" evidence="1">
    <location>
        <begin position="70"/>
        <end position="91"/>
    </location>
</feature>
<dbReference type="PATRIC" id="fig|1229831.3.peg.454"/>
<protein>
    <recommendedName>
        <fullName evidence="4">Transmembrane protein</fullName>
    </recommendedName>
</protein>
<dbReference type="Proteomes" id="UP000019433">
    <property type="component" value="Chromosome"/>
</dbReference>
<dbReference type="KEGG" id="cav:M832_04470"/>
<sequence length="99" mass="10633">MCLTGCLASTFEYSLHCICFCEESQKNKRIIALIFGLVLGCLAIIAITIFILICTGTITVPSSLCGMNAYILTPILLATALITASLSSGCLKVRYRFSS</sequence>
<organism evidence="2 3">
    <name type="scientific">Chlamydia avium 10DC88</name>
    <dbReference type="NCBI Taxonomy" id="1229831"/>
    <lineage>
        <taxon>Bacteria</taxon>
        <taxon>Pseudomonadati</taxon>
        <taxon>Chlamydiota</taxon>
        <taxon>Chlamydiia</taxon>
        <taxon>Chlamydiales</taxon>
        <taxon>Chlamydiaceae</taxon>
        <taxon>Chlamydia/Chlamydophila group</taxon>
        <taxon>Chlamydia</taxon>
    </lineage>
</organism>
<keyword evidence="1" id="KW-0472">Membrane</keyword>